<dbReference type="InterPro" id="IPR048764">
    <property type="entry name" value="PylC_N"/>
</dbReference>
<dbReference type="RefSeq" id="WP_159524683.1">
    <property type="nucleotide sequence ID" value="NZ_WUUU01000001.1"/>
</dbReference>
<gene>
    <name evidence="3" type="ORF">GRX66_00085</name>
</gene>
<dbReference type="Pfam" id="PF21360">
    <property type="entry name" value="PylC-like_N"/>
    <property type="match status" value="1"/>
</dbReference>
<name>A0A6B0SGN0_9EURY</name>
<dbReference type="EMBL" id="WUUU01000001">
    <property type="protein sequence ID" value="MXR19081.1"/>
    <property type="molecule type" value="Genomic_DNA"/>
</dbReference>
<evidence type="ECO:0000256" key="1">
    <source>
        <dbReference type="PROSITE-ProRule" id="PRU00409"/>
    </source>
</evidence>
<protein>
    <recommendedName>
        <fullName evidence="2">ATP-grasp domain-containing protein</fullName>
    </recommendedName>
</protein>
<dbReference type="GO" id="GO:0005524">
    <property type="term" value="F:ATP binding"/>
    <property type="evidence" value="ECO:0007669"/>
    <property type="project" value="UniProtKB-UniRule"/>
</dbReference>
<dbReference type="PROSITE" id="PS50975">
    <property type="entry name" value="ATP_GRASP"/>
    <property type="match status" value="1"/>
</dbReference>
<keyword evidence="1" id="KW-0547">Nucleotide-binding</keyword>
<dbReference type="AlphaFoldDB" id="A0A6B0SGN0"/>
<dbReference type="Proteomes" id="UP000471521">
    <property type="component" value="Unassembled WGS sequence"/>
</dbReference>
<comment type="caution">
    <text evidence="3">The sequence shown here is derived from an EMBL/GenBank/DDBJ whole genome shotgun (WGS) entry which is preliminary data.</text>
</comment>
<sequence length="345" mass="38129">MLTVLVTGSGGNIGANMIRGLREWDRDVNVVGTEANKYYGFLSEADNTYQVPLASDDDYHGRLEKIIEQASVDVVLPSNGWEVNAISQHANRLNAKTALPQSDAVTRFQNKWTLYQLLNNTDVPTPKTTLVENQSDIEAALESIPTDDVWVRGTGIKDYPGRQMHDPDRIADRIDSKNGWGSSTVSAYLAGDDLTWLGVFDQGTLVCSQSRQRLDYGESQSWGTGAPTVSRTIHRDDLNELGERSIKAVDECPHGVYFTDFRTNDEGIPHATEVNPGRLGTTSSAFYLRAGLNLTALLVQIALEERYDTPPTYDALPTDLNYISKAHCNPVIVTTDEIENKGFET</sequence>
<organism evidence="3 4">
    <name type="scientific">Halobacterium bonnevillei</name>
    <dbReference type="NCBI Taxonomy" id="2692200"/>
    <lineage>
        <taxon>Archaea</taxon>
        <taxon>Methanobacteriati</taxon>
        <taxon>Methanobacteriota</taxon>
        <taxon>Stenosarchaea group</taxon>
        <taxon>Halobacteria</taxon>
        <taxon>Halobacteriales</taxon>
        <taxon>Halobacteriaceae</taxon>
        <taxon>Halobacterium</taxon>
    </lineage>
</organism>
<dbReference type="OrthoDB" id="11959at2157"/>
<dbReference type="Gene3D" id="3.40.50.20">
    <property type="match status" value="1"/>
</dbReference>
<keyword evidence="1" id="KW-0067">ATP-binding</keyword>
<dbReference type="GO" id="GO:0046872">
    <property type="term" value="F:metal ion binding"/>
    <property type="evidence" value="ECO:0007669"/>
    <property type="project" value="InterPro"/>
</dbReference>
<evidence type="ECO:0000313" key="4">
    <source>
        <dbReference type="Proteomes" id="UP000471521"/>
    </source>
</evidence>
<dbReference type="InterPro" id="IPR011761">
    <property type="entry name" value="ATP-grasp"/>
</dbReference>
<keyword evidence="4" id="KW-1185">Reference proteome</keyword>
<feature type="domain" description="ATP-grasp" evidence="2">
    <location>
        <begin position="115"/>
        <end position="303"/>
    </location>
</feature>
<proteinExistence type="predicted"/>
<accession>A0A6B0SGN0</accession>
<dbReference type="SUPFAM" id="SSF56059">
    <property type="entry name" value="Glutathione synthetase ATP-binding domain-like"/>
    <property type="match status" value="1"/>
</dbReference>
<evidence type="ECO:0000313" key="3">
    <source>
        <dbReference type="EMBL" id="MXR19081.1"/>
    </source>
</evidence>
<evidence type="ECO:0000259" key="2">
    <source>
        <dbReference type="PROSITE" id="PS50975"/>
    </source>
</evidence>
<dbReference type="Gene3D" id="3.30.470.20">
    <property type="entry name" value="ATP-grasp fold, B domain"/>
    <property type="match status" value="1"/>
</dbReference>
<reference evidence="3 4" key="1">
    <citation type="submission" date="2019-12" db="EMBL/GenBank/DDBJ databases">
        <title>Isolation and characterization of three novel carbon monoxide-oxidizing members of Halobacteria from salione crusts and soils.</title>
        <authorList>
            <person name="Myers M.R."/>
            <person name="King G.M."/>
        </authorList>
    </citation>
    <scope>NUCLEOTIDE SEQUENCE [LARGE SCALE GENOMIC DNA]</scope>
    <source>
        <strain evidence="3 4">PCN9</strain>
    </source>
</reference>